<dbReference type="AlphaFoldDB" id="A0A1L4FSY9"/>
<name>A0A1L4FSY9_9BACT</name>
<dbReference type="RefSeq" id="WP_073372697.1">
    <property type="nucleotide sequence ID" value="NZ_CP017813.1"/>
</dbReference>
<dbReference type="KEGG" id="mpul:BLA55_03465"/>
<dbReference type="Proteomes" id="UP000184322">
    <property type="component" value="Chromosome"/>
</dbReference>
<protein>
    <recommendedName>
        <fullName evidence="3">Type II restriction endonuclease</fullName>
    </recommendedName>
</protein>
<dbReference type="OrthoDB" id="307114at2"/>
<accession>A0A1L4FSY9</accession>
<evidence type="ECO:0008006" key="3">
    <source>
        <dbReference type="Google" id="ProtNLM"/>
    </source>
</evidence>
<reference evidence="2" key="1">
    <citation type="submission" date="2016-10" db="EMBL/GenBank/DDBJ databases">
        <authorList>
            <person name="Beylefeld A."/>
            <person name="Abolnik C."/>
        </authorList>
    </citation>
    <scope>NUCLEOTIDE SEQUENCE [LARGE SCALE GENOMIC DNA]</scope>
    <source>
        <strain evidence="2">B359_6</strain>
    </source>
</reference>
<proteinExistence type="predicted"/>
<evidence type="ECO:0000313" key="1">
    <source>
        <dbReference type="EMBL" id="APJ38692.1"/>
    </source>
</evidence>
<sequence length="208" mass="25062">MLSLENKEFIEITKELRKNILDKEMIEFIKNPFKQYFNSNSNIHLYIKEPFGSQNFPDFLIFTKNYIFPLEIKFSNKVNSLTTPKWNSNIPKGNSIYLFANREKTNTPLLFFGNDYISNEIRNKMIKHFANFKEKQKLEKLLRDIQRMNNPYNPFGIYPKIRTDFLSSRQFIFGNDENLNIFDFAKKMKWVDNVFNTLQELVEEYEEE</sequence>
<gene>
    <name evidence="1" type="ORF">BLA55_03465</name>
</gene>
<dbReference type="EMBL" id="CP017813">
    <property type="protein sequence ID" value="APJ38692.1"/>
    <property type="molecule type" value="Genomic_DNA"/>
</dbReference>
<evidence type="ECO:0000313" key="2">
    <source>
        <dbReference type="Proteomes" id="UP000184322"/>
    </source>
</evidence>
<keyword evidence="2" id="KW-1185">Reference proteome</keyword>
<organism evidence="1 2">
    <name type="scientific">Mycoplasmopsis pullorum</name>
    <dbReference type="NCBI Taxonomy" id="48003"/>
    <lineage>
        <taxon>Bacteria</taxon>
        <taxon>Bacillati</taxon>
        <taxon>Mycoplasmatota</taxon>
        <taxon>Mycoplasmoidales</taxon>
        <taxon>Metamycoplasmataceae</taxon>
        <taxon>Mycoplasmopsis</taxon>
    </lineage>
</organism>